<evidence type="ECO:0000313" key="2">
    <source>
        <dbReference type="EMBL" id="SHF99247.1"/>
    </source>
</evidence>
<dbReference type="GO" id="GO:0016740">
    <property type="term" value="F:transferase activity"/>
    <property type="evidence" value="ECO:0007669"/>
    <property type="project" value="UniProtKB-KW"/>
</dbReference>
<protein>
    <submittedName>
        <fullName evidence="2">Crotonobetainyl-CoA:carnitine CoA-transferase CaiB</fullName>
    </submittedName>
</protein>
<organism evidence="2 3">
    <name type="scientific">Desulfacinum infernum DSM 9756</name>
    <dbReference type="NCBI Taxonomy" id="1121391"/>
    <lineage>
        <taxon>Bacteria</taxon>
        <taxon>Pseudomonadati</taxon>
        <taxon>Thermodesulfobacteriota</taxon>
        <taxon>Syntrophobacteria</taxon>
        <taxon>Syntrophobacterales</taxon>
        <taxon>Syntrophobacteraceae</taxon>
        <taxon>Desulfacinum</taxon>
    </lineage>
</organism>
<dbReference type="Proteomes" id="UP000184076">
    <property type="component" value="Unassembled WGS sequence"/>
</dbReference>
<keyword evidence="1 2" id="KW-0808">Transferase</keyword>
<dbReference type="PANTHER" id="PTHR48228:SF6">
    <property type="entry name" value="L-CARNITINE COA-TRANSFERASE"/>
    <property type="match status" value="1"/>
</dbReference>
<dbReference type="Gene3D" id="3.40.50.10540">
    <property type="entry name" value="Crotonobetainyl-coa:carnitine coa-transferase, domain 1"/>
    <property type="match status" value="1"/>
</dbReference>
<evidence type="ECO:0000256" key="1">
    <source>
        <dbReference type="ARBA" id="ARBA00022679"/>
    </source>
</evidence>
<accession>A0A1M5G631</accession>
<dbReference type="STRING" id="1121391.SAMN02745206_03060"/>
<dbReference type="OrthoDB" id="9781472at2"/>
<dbReference type="PANTHER" id="PTHR48228">
    <property type="entry name" value="SUCCINYL-COA--D-CITRAMALATE COA-TRANSFERASE"/>
    <property type="match status" value="1"/>
</dbReference>
<evidence type="ECO:0000313" key="3">
    <source>
        <dbReference type="Proteomes" id="UP000184076"/>
    </source>
</evidence>
<dbReference type="InterPro" id="IPR023606">
    <property type="entry name" value="CoA-Trfase_III_dom_1_sf"/>
</dbReference>
<proteinExistence type="predicted"/>
<reference evidence="3" key="1">
    <citation type="submission" date="2016-11" db="EMBL/GenBank/DDBJ databases">
        <authorList>
            <person name="Varghese N."/>
            <person name="Submissions S."/>
        </authorList>
    </citation>
    <scope>NUCLEOTIDE SEQUENCE [LARGE SCALE GENOMIC DNA]</scope>
    <source>
        <strain evidence="3">DSM 9756</strain>
    </source>
</reference>
<dbReference type="AlphaFoldDB" id="A0A1M5G631"/>
<dbReference type="Gene3D" id="3.30.1540.10">
    <property type="entry name" value="formyl-coa transferase, domain 3"/>
    <property type="match status" value="1"/>
</dbReference>
<sequence>MERWKKVQRVPTPALIPPYGPLAGMRVLMTGNVVAAPFAAGVLAEYGAEVIHVERPGVGDRYRGQDPMVTFDEKEQRFVLASPDTPRDRKVSTGWIQEARNKLSFTLELNMRVPEAKDIFLSLIKNCDVWIENLVWLEKLGLSDEMALEANPRLVIAHISGFGRPQFGGVPEECDRPSYDPIGQAEGGYMFLNGYPEPMPPMPGASFINDYMTAMFCVSGILMAYIHAQKTGEGQVVDVSQVECMSKCLNDTFVNYLTLGAVKERYGTKLPISQPGDVYKTKDGYIYLMAFGPVVYNRALQAMGIDYQKYSHAEAGASSEAVNSPLGRELDGLIRAWLAERTSEEAMAQFRKYKVPCGIPRSVADLASSEHYRKRGNFVEYEDQTLGRKVKAYGFAPKMSKTRPQVWRGAPRLGQDTERVLRKILGYGDAEIEALKGRGIID</sequence>
<keyword evidence="3" id="KW-1185">Reference proteome</keyword>
<dbReference type="RefSeq" id="WP_073040984.1">
    <property type="nucleotide sequence ID" value="NZ_FQVB01000035.1"/>
</dbReference>
<gene>
    <name evidence="2" type="ORF">SAMN02745206_03060</name>
</gene>
<name>A0A1M5G631_9BACT</name>
<dbReference type="EMBL" id="FQVB01000035">
    <property type="protein sequence ID" value="SHF99247.1"/>
    <property type="molecule type" value="Genomic_DNA"/>
</dbReference>
<dbReference type="Pfam" id="PF02515">
    <property type="entry name" value="CoA_transf_3"/>
    <property type="match status" value="1"/>
</dbReference>
<dbReference type="InterPro" id="IPR003673">
    <property type="entry name" value="CoA-Trfase_fam_III"/>
</dbReference>
<dbReference type="InterPro" id="IPR044855">
    <property type="entry name" value="CoA-Trfase_III_dom3_sf"/>
</dbReference>
<dbReference type="InterPro" id="IPR050509">
    <property type="entry name" value="CoA-transferase_III"/>
</dbReference>
<dbReference type="SUPFAM" id="SSF89796">
    <property type="entry name" value="CoA-transferase family III (CaiB/BaiF)"/>
    <property type="match status" value="1"/>
</dbReference>